<dbReference type="EC" id="4.2.2.n1" evidence="2"/>
<dbReference type="GO" id="GO:0009254">
    <property type="term" value="P:peptidoglycan turnover"/>
    <property type="evidence" value="ECO:0007669"/>
    <property type="project" value="InterPro"/>
</dbReference>
<evidence type="ECO:0000256" key="6">
    <source>
        <dbReference type="SAM" id="SignalP"/>
    </source>
</evidence>
<feature type="chain" id="PRO_5016462676" description="peptidoglycan lytic exotransglycosylase" evidence="6">
    <location>
        <begin position="24"/>
        <end position="343"/>
    </location>
</feature>
<dbReference type="PANTHER" id="PTHR30124:SF0">
    <property type="entry name" value="MEMBRANE-BOUND LYTIC MUREIN TRANSGLYCOSYLASE A"/>
    <property type="match status" value="1"/>
</dbReference>
<dbReference type="InterPro" id="IPR036908">
    <property type="entry name" value="RlpA-like_sf"/>
</dbReference>
<dbReference type="SMART" id="SM00925">
    <property type="entry name" value="MltA"/>
    <property type="match status" value="1"/>
</dbReference>
<evidence type="ECO:0000256" key="5">
    <source>
        <dbReference type="ARBA" id="ARBA00030918"/>
    </source>
</evidence>
<comment type="caution">
    <text evidence="8">The sequence shown here is derived from an EMBL/GenBank/DDBJ whole genome shotgun (WGS) entry which is preliminary data.</text>
</comment>
<reference evidence="8 9" key="1">
    <citation type="submission" date="2018-05" db="EMBL/GenBank/DDBJ databases">
        <title>Genomic Encyclopedia of Type Strains, Phase IV (KMG-IV): sequencing the most valuable type-strain genomes for metagenomic binning, comparative biology and taxonomic classification.</title>
        <authorList>
            <person name="Goeker M."/>
        </authorList>
    </citation>
    <scope>NUCLEOTIDE SEQUENCE [LARGE SCALE GENOMIC DNA]</scope>
    <source>
        <strain evidence="8 9">DSM 16097</strain>
    </source>
</reference>
<evidence type="ECO:0000256" key="2">
    <source>
        <dbReference type="ARBA" id="ARBA00012587"/>
    </source>
</evidence>
<dbReference type="Proteomes" id="UP000245708">
    <property type="component" value="Unassembled WGS sequence"/>
</dbReference>
<keyword evidence="3" id="KW-0456">Lyase</keyword>
<evidence type="ECO:0000259" key="7">
    <source>
        <dbReference type="SMART" id="SM00925"/>
    </source>
</evidence>
<dbReference type="Pfam" id="PF03562">
    <property type="entry name" value="MltA"/>
    <property type="match status" value="1"/>
</dbReference>
<feature type="signal peptide" evidence="6">
    <location>
        <begin position="1"/>
        <end position="23"/>
    </location>
</feature>
<evidence type="ECO:0000256" key="1">
    <source>
        <dbReference type="ARBA" id="ARBA00001420"/>
    </source>
</evidence>
<dbReference type="InterPro" id="IPR010611">
    <property type="entry name" value="3D_dom"/>
</dbReference>
<evidence type="ECO:0000313" key="9">
    <source>
        <dbReference type="Proteomes" id="UP000245708"/>
    </source>
</evidence>
<keyword evidence="9" id="KW-1185">Reference proteome</keyword>
<dbReference type="CDD" id="cd14485">
    <property type="entry name" value="mltA_like_LT_A"/>
    <property type="match status" value="1"/>
</dbReference>
<dbReference type="Pfam" id="PF06725">
    <property type="entry name" value="3D"/>
    <property type="match status" value="1"/>
</dbReference>
<organism evidence="8 9">
    <name type="scientific">Roseicyclus mahoneyensis</name>
    <dbReference type="NCBI Taxonomy" id="164332"/>
    <lineage>
        <taxon>Bacteria</taxon>
        <taxon>Pseudomonadati</taxon>
        <taxon>Pseudomonadota</taxon>
        <taxon>Alphaproteobacteria</taxon>
        <taxon>Rhodobacterales</taxon>
        <taxon>Roseobacteraceae</taxon>
        <taxon>Roseicyclus</taxon>
    </lineage>
</organism>
<dbReference type="InterPro" id="IPR005300">
    <property type="entry name" value="MltA_B"/>
</dbReference>
<evidence type="ECO:0000313" key="8">
    <source>
        <dbReference type="EMBL" id="PWK61579.1"/>
    </source>
</evidence>
<dbReference type="GO" id="GO:0004553">
    <property type="term" value="F:hydrolase activity, hydrolyzing O-glycosyl compounds"/>
    <property type="evidence" value="ECO:0007669"/>
    <property type="project" value="InterPro"/>
</dbReference>
<feature type="domain" description="Lytic transglycosylase MltA" evidence="7">
    <location>
        <begin position="103"/>
        <end position="237"/>
    </location>
</feature>
<name>A0A316GMS9_9RHOB</name>
<dbReference type="GO" id="GO:0071555">
    <property type="term" value="P:cell wall organization"/>
    <property type="evidence" value="ECO:0007669"/>
    <property type="project" value="UniProtKB-KW"/>
</dbReference>
<dbReference type="CDD" id="cd14668">
    <property type="entry name" value="mlta_B"/>
    <property type="match status" value="1"/>
</dbReference>
<dbReference type="Gene3D" id="2.40.40.10">
    <property type="entry name" value="RlpA-like domain"/>
    <property type="match status" value="2"/>
</dbReference>
<dbReference type="OrthoDB" id="9783686at2"/>
<evidence type="ECO:0000256" key="4">
    <source>
        <dbReference type="ARBA" id="ARBA00023316"/>
    </source>
</evidence>
<gene>
    <name evidence="8" type="ORF">C7455_102268</name>
</gene>
<dbReference type="GO" id="GO:0008933">
    <property type="term" value="F:peptidoglycan lytic transglycosylase activity"/>
    <property type="evidence" value="ECO:0007669"/>
    <property type="project" value="TreeGrafter"/>
</dbReference>
<keyword evidence="6" id="KW-0732">Signal</keyword>
<dbReference type="GO" id="GO:0019867">
    <property type="term" value="C:outer membrane"/>
    <property type="evidence" value="ECO:0007669"/>
    <property type="project" value="InterPro"/>
</dbReference>
<comment type="catalytic activity">
    <reaction evidence="1">
        <text>Exolytic cleavage of the (1-&gt;4)-beta-glycosidic linkage between N-acetylmuramic acid (MurNAc) and N-acetylglucosamine (GlcNAc) residues in peptidoglycan, from either the reducing or the non-reducing ends of the peptidoglycan chains, with concomitant formation of a 1,6-anhydrobond in the MurNAc residue.</text>
        <dbReference type="EC" id="4.2.2.n1"/>
    </reaction>
</comment>
<dbReference type="AlphaFoldDB" id="A0A316GMS9"/>
<accession>A0A316GMS9</accession>
<dbReference type="Gene3D" id="2.40.240.50">
    <property type="entry name" value="Barwin-like endoglucanases"/>
    <property type="match status" value="1"/>
</dbReference>
<dbReference type="GO" id="GO:0009253">
    <property type="term" value="P:peptidoglycan catabolic process"/>
    <property type="evidence" value="ECO:0007669"/>
    <property type="project" value="TreeGrafter"/>
</dbReference>
<dbReference type="InterPro" id="IPR026044">
    <property type="entry name" value="MltA"/>
</dbReference>
<dbReference type="RefSeq" id="WP_109666594.1">
    <property type="nucleotide sequence ID" value="NZ_QGGW01000002.1"/>
</dbReference>
<keyword evidence="4" id="KW-0961">Cell wall biogenesis/degradation</keyword>
<dbReference type="EMBL" id="QGGW01000002">
    <property type="protein sequence ID" value="PWK61579.1"/>
    <property type="molecule type" value="Genomic_DNA"/>
</dbReference>
<evidence type="ECO:0000256" key="3">
    <source>
        <dbReference type="ARBA" id="ARBA00023239"/>
    </source>
</evidence>
<dbReference type="PANTHER" id="PTHR30124">
    <property type="entry name" value="MEMBRANE-BOUND LYTIC MUREIN TRANSGLYCOSYLASE A"/>
    <property type="match status" value="1"/>
</dbReference>
<protein>
    <recommendedName>
        <fullName evidence="2">peptidoglycan lytic exotransglycosylase</fullName>
        <ecNumber evidence="2">4.2.2.n1</ecNumber>
    </recommendedName>
    <alternativeName>
        <fullName evidence="5">Murein hydrolase A</fullName>
    </alternativeName>
</protein>
<dbReference type="SUPFAM" id="SSF50685">
    <property type="entry name" value="Barwin-like endoglucanases"/>
    <property type="match status" value="1"/>
</dbReference>
<sequence length="343" mass="37652">MDGRGAILGLCLAALSWAGPAVSDEPVTLLSFSDLHGWSDDDHSAALAVFRNTCADMEGDDWQALCAIADTAPDARTFFELFFRPVLIGGDNLALFTGYYEPELNGSLRRTGVYRYPLYRTPPEAQSGVWRSRREIEEGRLLEGRGLEIVWVDDPVELFFLQIQGSGRVRLPDGSVIRVGYGGRNGHPYRSIGQELVRRGVYQPHQVSAQVIQNWVRRNPSEGQELLYHNPSYIFFREVQISDPSIGPLGAMNRSITPLRSIAVDPAFTPLGAPVWIEKGGAGPMHRLMIAQDTGGVILGPQRADIFFGFGDAAGEAAGTIRDPGRMVVLLPIELAHQRVPDA</sequence>
<proteinExistence type="predicted"/>
<dbReference type="PIRSF" id="PIRSF019422">
    <property type="entry name" value="MltA"/>
    <property type="match status" value="1"/>
</dbReference>